<evidence type="ECO:0000313" key="2">
    <source>
        <dbReference type="Proteomes" id="UP000006882"/>
    </source>
</evidence>
<dbReference type="EMBL" id="CM007653">
    <property type="protein sequence ID" value="ONI19510.1"/>
    <property type="molecule type" value="Genomic_DNA"/>
</dbReference>
<organism evidence="1 2">
    <name type="scientific">Prunus persica</name>
    <name type="common">Peach</name>
    <name type="synonym">Amygdalus persica</name>
    <dbReference type="NCBI Taxonomy" id="3760"/>
    <lineage>
        <taxon>Eukaryota</taxon>
        <taxon>Viridiplantae</taxon>
        <taxon>Streptophyta</taxon>
        <taxon>Embryophyta</taxon>
        <taxon>Tracheophyta</taxon>
        <taxon>Spermatophyta</taxon>
        <taxon>Magnoliopsida</taxon>
        <taxon>eudicotyledons</taxon>
        <taxon>Gunneridae</taxon>
        <taxon>Pentapetalae</taxon>
        <taxon>rosids</taxon>
        <taxon>fabids</taxon>
        <taxon>Rosales</taxon>
        <taxon>Rosaceae</taxon>
        <taxon>Amygdaloideae</taxon>
        <taxon>Amygdaleae</taxon>
        <taxon>Prunus</taxon>
    </lineage>
</organism>
<dbReference type="Gramene" id="ONI19510">
    <property type="protein sequence ID" value="ONI19510"/>
    <property type="gene ID" value="PRUPE_3G282100"/>
</dbReference>
<protein>
    <submittedName>
        <fullName evidence="1">Uncharacterized protein</fullName>
    </submittedName>
</protein>
<dbReference type="Proteomes" id="UP000006882">
    <property type="component" value="Chromosome G3"/>
</dbReference>
<proteinExistence type="predicted"/>
<evidence type="ECO:0000313" key="1">
    <source>
        <dbReference type="EMBL" id="ONI19510.1"/>
    </source>
</evidence>
<accession>M5X4I3</accession>
<dbReference type="HOGENOM" id="CLU_2836003_0_0_1"/>
<gene>
    <name evidence="1" type="ORF">PRUPE_3G282100</name>
</gene>
<name>M5X4I3_PRUPE</name>
<keyword evidence="2" id="KW-1185">Reference proteome</keyword>
<sequence>MEISWIKLDPITLNHRQILSLIAFSIFSLFFITIHIDMLLENISFTETVNFLIYNMMLSIHHNILT</sequence>
<reference evidence="1 2" key="1">
    <citation type="journal article" date="2013" name="Nat. Genet.">
        <title>The high-quality draft genome of peach (Prunus persica) identifies unique patterns of genetic diversity, domestication and genome evolution.</title>
        <authorList>
            <consortium name="International Peach Genome Initiative"/>
            <person name="Verde I."/>
            <person name="Abbott A.G."/>
            <person name="Scalabrin S."/>
            <person name="Jung S."/>
            <person name="Shu S."/>
            <person name="Marroni F."/>
            <person name="Zhebentyayeva T."/>
            <person name="Dettori M.T."/>
            <person name="Grimwood J."/>
            <person name="Cattonaro F."/>
            <person name="Zuccolo A."/>
            <person name="Rossini L."/>
            <person name="Jenkins J."/>
            <person name="Vendramin E."/>
            <person name="Meisel L.A."/>
            <person name="Decroocq V."/>
            <person name="Sosinski B."/>
            <person name="Prochnik S."/>
            <person name="Mitros T."/>
            <person name="Policriti A."/>
            <person name="Cipriani G."/>
            <person name="Dondini L."/>
            <person name="Ficklin S."/>
            <person name="Goodstein D.M."/>
            <person name="Xuan P."/>
            <person name="Del Fabbro C."/>
            <person name="Aramini V."/>
            <person name="Copetti D."/>
            <person name="Gonzalez S."/>
            <person name="Horner D.S."/>
            <person name="Falchi R."/>
            <person name="Lucas S."/>
            <person name="Mica E."/>
            <person name="Maldonado J."/>
            <person name="Lazzari B."/>
            <person name="Bielenberg D."/>
            <person name="Pirona R."/>
            <person name="Miculan M."/>
            <person name="Barakat A."/>
            <person name="Testolin R."/>
            <person name="Stella A."/>
            <person name="Tartarini S."/>
            <person name="Tonutti P."/>
            <person name="Arus P."/>
            <person name="Orellana A."/>
            <person name="Wells C."/>
            <person name="Main D."/>
            <person name="Vizzotto G."/>
            <person name="Silva H."/>
            <person name="Salamini F."/>
            <person name="Schmutz J."/>
            <person name="Morgante M."/>
            <person name="Rokhsar D.S."/>
        </authorList>
    </citation>
    <scope>NUCLEOTIDE SEQUENCE [LARGE SCALE GENOMIC DNA]</scope>
    <source>
        <strain evidence="2">cv. Nemared</strain>
    </source>
</reference>
<dbReference type="AlphaFoldDB" id="M5X4I3"/>